<accession>Q4JMM2</accession>
<evidence type="ECO:0000313" key="1">
    <source>
        <dbReference type="EMBL" id="AAY87291.1"/>
    </source>
</evidence>
<dbReference type="AlphaFoldDB" id="Q4JMM2"/>
<proteinExistence type="predicted"/>
<name>Q4JMM2_9BACT</name>
<protein>
    <submittedName>
        <fullName evidence="1">Uncharacterized protein</fullName>
    </submittedName>
</protein>
<organism evidence="1">
    <name type="scientific">uncultured bacterium BAC17H8</name>
    <dbReference type="NCBI Taxonomy" id="332980"/>
    <lineage>
        <taxon>Bacteria</taxon>
        <taxon>environmental samples</taxon>
    </lineage>
</organism>
<reference evidence="1" key="1">
    <citation type="journal article" date="2005" name="PLoS Biol.">
        <title>New insights into metabolic properties of marine bacteria encoding proteorhodopsins.</title>
        <authorList>
            <person name="Sabehi G."/>
            <person name="Loy A."/>
            <person name="Jung K.H."/>
            <person name="Partha R."/>
            <person name="Spudich J.L."/>
            <person name="Isaacson T."/>
            <person name="Hirschberg J."/>
            <person name="Wagner M."/>
            <person name="Beja O."/>
        </authorList>
    </citation>
    <scope>NUCLEOTIDE SEQUENCE</scope>
</reference>
<sequence>MTEKWQQTDLIVMAVQTAELRQAGVREKPRLNLSCSLVNIARGQCMLEVSAGQVSDNSEVGELVIEIDRPVMQGVITIPQPLYDALLNCLYSAPPRPISLSLTIATRLAVSLEGDLRINDKTSVNVLDLAVNLPLK</sequence>
<dbReference type="EMBL" id="DQ068068">
    <property type="protein sequence ID" value="AAY87291.1"/>
    <property type="molecule type" value="Genomic_DNA"/>
</dbReference>